<dbReference type="GO" id="GO:0005789">
    <property type="term" value="C:endoplasmic reticulum membrane"/>
    <property type="evidence" value="ECO:0007669"/>
    <property type="project" value="UniProtKB-SubCell"/>
</dbReference>
<keyword evidence="4 11" id="KW-0328">Glycosyltransferase</keyword>
<evidence type="ECO:0000256" key="2">
    <source>
        <dbReference type="ARBA" id="ARBA00004687"/>
    </source>
</evidence>
<evidence type="ECO:0000256" key="11">
    <source>
        <dbReference type="RuleBase" id="RU363075"/>
    </source>
</evidence>
<evidence type="ECO:0000256" key="9">
    <source>
        <dbReference type="ARBA" id="ARBA00023136"/>
    </source>
</evidence>
<organism evidence="12 13">
    <name type="scientific">Hypothenemus hampei</name>
    <name type="common">Coffee berry borer</name>
    <dbReference type="NCBI Taxonomy" id="57062"/>
    <lineage>
        <taxon>Eukaryota</taxon>
        <taxon>Metazoa</taxon>
        <taxon>Ecdysozoa</taxon>
        <taxon>Arthropoda</taxon>
        <taxon>Hexapoda</taxon>
        <taxon>Insecta</taxon>
        <taxon>Pterygota</taxon>
        <taxon>Neoptera</taxon>
        <taxon>Endopterygota</taxon>
        <taxon>Coleoptera</taxon>
        <taxon>Polyphaga</taxon>
        <taxon>Cucujiformia</taxon>
        <taxon>Curculionidae</taxon>
        <taxon>Scolytinae</taxon>
        <taxon>Hypothenemus</taxon>
    </lineage>
</organism>
<dbReference type="GO" id="GO:0016757">
    <property type="term" value="F:glycosyltransferase activity"/>
    <property type="evidence" value="ECO:0007669"/>
    <property type="project" value="UniProtKB-KW"/>
</dbReference>
<evidence type="ECO:0000313" key="12">
    <source>
        <dbReference type="EMBL" id="KAL1517490.1"/>
    </source>
</evidence>
<feature type="transmembrane region" description="Helical" evidence="11">
    <location>
        <begin position="447"/>
        <end position="465"/>
    </location>
</feature>
<evidence type="ECO:0000256" key="5">
    <source>
        <dbReference type="ARBA" id="ARBA00022679"/>
    </source>
</evidence>
<dbReference type="Proteomes" id="UP001566132">
    <property type="component" value="Unassembled WGS sequence"/>
</dbReference>
<dbReference type="InterPro" id="IPR005599">
    <property type="entry name" value="GPI_mannosylTrfase"/>
</dbReference>
<evidence type="ECO:0000256" key="4">
    <source>
        <dbReference type="ARBA" id="ARBA00022676"/>
    </source>
</evidence>
<dbReference type="AlphaFoldDB" id="A0ABD1FEU4"/>
<feature type="transmembrane region" description="Helical" evidence="11">
    <location>
        <begin position="334"/>
        <end position="361"/>
    </location>
</feature>
<feature type="transmembrane region" description="Helical" evidence="11">
    <location>
        <begin position="265"/>
        <end position="289"/>
    </location>
</feature>
<evidence type="ECO:0000313" key="13">
    <source>
        <dbReference type="Proteomes" id="UP001566132"/>
    </source>
</evidence>
<comment type="pathway">
    <text evidence="2">Glycolipid biosynthesis; glycosylphosphatidylinositol-anchor biosynthesis.</text>
</comment>
<keyword evidence="8 11" id="KW-1133">Transmembrane helix</keyword>
<gene>
    <name evidence="12" type="ORF">ABEB36_001250</name>
</gene>
<keyword evidence="5" id="KW-0808">Transferase</keyword>
<keyword evidence="3" id="KW-0337">GPI-anchor biosynthesis</keyword>
<evidence type="ECO:0000256" key="6">
    <source>
        <dbReference type="ARBA" id="ARBA00022692"/>
    </source>
</evidence>
<evidence type="ECO:0000256" key="7">
    <source>
        <dbReference type="ARBA" id="ARBA00022824"/>
    </source>
</evidence>
<dbReference type="Pfam" id="PF03901">
    <property type="entry name" value="Glyco_transf_22"/>
    <property type="match status" value="1"/>
</dbReference>
<evidence type="ECO:0000256" key="10">
    <source>
        <dbReference type="ARBA" id="ARBA00038466"/>
    </source>
</evidence>
<evidence type="ECO:0000256" key="8">
    <source>
        <dbReference type="ARBA" id="ARBA00022989"/>
    </source>
</evidence>
<evidence type="ECO:0000256" key="3">
    <source>
        <dbReference type="ARBA" id="ARBA00022502"/>
    </source>
</evidence>
<reference evidence="12 13" key="1">
    <citation type="submission" date="2024-05" db="EMBL/GenBank/DDBJ databases">
        <title>Genetic variation in Jamaican populations of the coffee berry borer (Hypothenemus hampei).</title>
        <authorList>
            <person name="Errbii M."/>
            <person name="Myrie A."/>
        </authorList>
    </citation>
    <scope>NUCLEOTIDE SEQUENCE [LARGE SCALE GENOMIC DNA]</scope>
    <source>
        <strain evidence="12">JA-Hopewell-2020-01-JO</strain>
        <tissue evidence="12">Whole body</tissue>
    </source>
</reference>
<dbReference type="EMBL" id="JBDJPC010000001">
    <property type="protein sequence ID" value="KAL1517490.1"/>
    <property type="molecule type" value="Genomic_DNA"/>
</dbReference>
<keyword evidence="9 11" id="KW-0472">Membrane</keyword>
<proteinExistence type="inferred from homology"/>
<comment type="similarity">
    <text evidence="10">Belongs to the glycosyltransferase 22 family. PIGZ subfamily.</text>
</comment>
<sequence length="647" mass="75633">MLTRNKLEFNLQLFFLGILRLFFVLCPQTGYIHPDEYFQSVEVLAGKVFNVEHSPPWEFNTTRPIRGMAIPYFTTGLSFIFLRDINRLVLEYFNFKTVTPYFLLVTPRLLIAICSFVVDFSLKKICLNNNEKFKSRQLILGTSYVMLVYGTRTLSNSIELILFASLLYFVCESQTFSNELVRKQEYIKYRYEKSTTVAEKAKFHKLKLYLVSDNYRNCLIISTLSVFGVFNRPTFVAYALMPVFFWIYRGTGEKRVSVMQFHTRILFFFLCCMPAIIFNVIIDSFFYGYITWGEIGMLDVSINSLVVTPLNFIRYNLDSSNLEKHGLHPRCLHLLVNIPLLFNVLGVIALFTLGKFIYWGLCRKFQLLPSIKSIKMLMTMSFVGPLLILSIIPHQEPRFLIPIMFPLVYLHSEQIISENNTCVVKVPEASIQEKTTCFKKINKTNDLLKLWLVLNGFFFVFYGFIHQGGVYSAVDFLYKDIKFTPLNTEIHIVTSYVYSLPQSLILQKTSGRIFTDNNVKYSVKKRIFLYEEGSKDLSFIIKKLKIMAKTRDKLKPHYSKFKIYLLVSSTQIESSSQSVMEQGGSMRRVDSFWPHLSIEAPPDFTKYCLKWNFIFYDNCQVLSFREYVYKIKDMCELALYEVEFDIT</sequence>
<feature type="transmembrane region" description="Helical" evidence="11">
    <location>
        <begin position="101"/>
        <end position="122"/>
    </location>
</feature>
<dbReference type="EC" id="2.4.1.-" evidence="11"/>
<feature type="transmembrane region" description="Helical" evidence="11">
    <location>
        <begin position="12"/>
        <end position="32"/>
    </location>
</feature>
<keyword evidence="6 11" id="KW-0812">Transmembrane</keyword>
<comment type="subcellular location">
    <subcellularLocation>
        <location evidence="1 11">Endoplasmic reticulum membrane</location>
        <topology evidence="1 11">Multi-pass membrane protein</topology>
    </subcellularLocation>
</comment>
<accession>A0ABD1FEU4</accession>
<feature type="transmembrane region" description="Helical" evidence="11">
    <location>
        <begin position="219"/>
        <end position="245"/>
    </location>
</feature>
<dbReference type="PANTHER" id="PTHR22760:SF3">
    <property type="entry name" value="GPI MANNOSYLTRANSFERASE 4"/>
    <property type="match status" value="1"/>
</dbReference>
<keyword evidence="7 11" id="KW-0256">Endoplasmic reticulum</keyword>
<protein>
    <recommendedName>
        <fullName evidence="11">Mannosyltransferase</fullName>
        <ecNumber evidence="11">2.4.1.-</ecNumber>
    </recommendedName>
</protein>
<dbReference type="PANTHER" id="PTHR22760">
    <property type="entry name" value="GLYCOSYLTRANSFERASE"/>
    <property type="match status" value="1"/>
</dbReference>
<name>A0ABD1FEU4_HYPHA</name>
<keyword evidence="13" id="KW-1185">Reference proteome</keyword>
<dbReference type="GO" id="GO:0006506">
    <property type="term" value="P:GPI anchor biosynthetic process"/>
    <property type="evidence" value="ECO:0007669"/>
    <property type="project" value="UniProtKB-KW"/>
</dbReference>
<feature type="transmembrane region" description="Helical" evidence="11">
    <location>
        <begin position="373"/>
        <end position="392"/>
    </location>
</feature>
<evidence type="ECO:0000256" key="1">
    <source>
        <dbReference type="ARBA" id="ARBA00004477"/>
    </source>
</evidence>
<comment type="caution">
    <text evidence="12">The sequence shown here is derived from an EMBL/GenBank/DDBJ whole genome shotgun (WGS) entry which is preliminary data.</text>
</comment>